<gene>
    <name evidence="10" type="ORF">R5R35_006297</name>
</gene>
<keyword evidence="4 7" id="KW-0722">Serine protease inhibitor</keyword>
<dbReference type="AlphaFoldDB" id="A0AAN9WF62"/>
<comment type="similarity">
    <text evidence="6 7">Belongs to the protease inhibitor I19 family.</text>
</comment>
<feature type="disulfide bond" evidence="7">
    <location>
        <begin position="37"/>
        <end position="52"/>
    </location>
</feature>
<keyword evidence="5 7" id="KW-1015">Disulfide bond</keyword>
<evidence type="ECO:0000256" key="7">
    <source>
        <dbReference type="PROSITE-ProRule" id="PRU00776"/>
    </source>
</evidence>
<evidence type="ECO:0000256" key="3">
    <source>
        <dbReference type="ARBA" id="ARBA00022690"/>
    </source>
</evidence>
<dbReference type="InterPro" id="IPR008037">
    <property type="entry name" value="Pacifastin_dom"/>
</dbReference>
<comment type="caution">
    <text evidence="10">The sequence shown here is derived from an EMBL/GenBank/DDBJ whole genome shotgun (WGS) entry which is preliminary data.</text>
</comment>
<dbReference type="EMBL" id="JAZDUA010000004">
    <property type="protein sequence ID" value="KAK7874262.1"/>
    <property type="molecule type" value="Genomic_DNA"/>
</dbReference>
<reference evidence="10 11" key="1">
    <citation type="submission" date="2024-03" db="EMBL/GenBank/DDBJ databases">
        <title>The genome assembly and annotation of the cricket Gryllus longicercus Weissman &amp; Gray.</title>
        <authorList>
            <person name="Szrajer S."/>
            <person name="Gray D."/>
            <person name="Ylla G."/>
        </authorList>
    </citation>
    <scope>NUCLEOTIDE SEQUENCE [LARGE SCALE GENOMIC DNA]</scope>
    <source>
        <strain evidence="10">DAG 2021-001</strain>
        <tissue evidence="10">Whole body minus gut</tissue>
    </source>
</reference>
<keyword evidence="8" id="KW-0732">Signal</keyword>
<evidence type="ECO:0000256" key="1">
    <source>
        <dbReference type="ARBA" id="ARBA00004613"/>
    </source>
</evidence>
<keyword evidence="3 7" id="KW-0646">Protease inhibitor</keyword>
<dbReference type="Proteomes" id="UP001378592">
    <property type="component" value="Unassembled WGS sequence"/>
</dbReference>
<comment type="subcellular location">
    <subcellularLocation>
        <location evidence="1">Secreted</location>
    </subcellularLocation>
</comment>
<feature type="domain" description="Pacifastin" evidence="9">
    <location>
        <begin position="34"/>
        <end position="69"/>
    </location>
</feature>
<comment type="caution">
    <text evidence="7">Lacks conserved residue(s) required for the propagation of feature annotation.</text>
</comment>
<feature type="chain" id="PRO_5042832152" description="Pacifastin domain-containing protein" evidence="8">
    <location>
        <begin position="22"/>
        <end position="116"/>
    </location>
</feature>
<dbReference type="GO" id="GO:0004867">
    <property type="term" value="F:serine-type endopeptidase inhibitor activity"/>
    <property type="evidence" value="ECO:0007669"/>
    <property type="project" value="UniProtKB-UniRule"/>
</dbReference>
<evidence type="ECO:0000313" key="11">
    <source>
        <dbReference type="Proteomes" id="UP001378592"/>
    </source>
</evidence>
<evidence type="ECO:0000256" key="4">
    <source>
        <dbReference type="ARBA" id="ARBA00022900"/>
    </source>
</evidence>
<protein>
    <recommendedName>
        <fullName evidence="9">Pacifastin domain-containing protein</fullName>
    </recommendedName>
</protein>
<evidence type="ECO:0000256" key="5">
    <source>
        <dbReference type="ARBA" id="ARBA00023157"/>
    </source>
</evidence>
<feature type="signal peptide" evidence="8">
    <location>
        <begin position="1"/>
        <end position="21"/>
    </location>
</feature>
<evidence type="ECO:0000256" key="2">
    <source>
        <dbReference type="ARBA" id="ARBA00022525"/>
    </source>
</evidence>
<dbReference type="GO" id="GO:0005576">
    <property type="term" value="C:extracellular region"/>
    <property type="evidence" value="ECO:0007669"/>
    <property type="project" value="UniProtKB-SubCell"/>
</dbReference>
<dbReference type="PROSITE" id="PS51446">
    <property type="entry name" value="PACIFASTIN"/>
    <property type="match status" value="2"/>
</dbReference>
<evidence type="ECO:0000256" key="8">
    <source>
        <dbReference type="SAM" id="SignalP"/>
    </source>
</evidence>
<proteinExistence type="inferred from homology"/>
<dbReference type="Pfam" id="PF05375">
    <property type="entry name" value="Pacifastin_I"/>
    <property type="match status" value="2"/>
</dbReference>
<accession>A0AAN9WF62</accession>
<dbReference type="SUPFAM" id="SSF57283">
    <property type="entry name" value="PMP inhibitors"/>
    <property type="match status" value="2"/>
</dbReference>
<evidence type="ECO:0000313" key="10">
    <source>
        <dbReference type="EMBL" id="KAK7874262.1"/>
    </source>
</evidence>
<organism evidence="10 11">
    <name type="scientific">Gryllus longicercus</name>
    <dbReference type="NCBI Taxonomy" id="2509291"/>
    <lineage>
        <taxon>Eukaryota</taxon>
        <taxon>Metazoa</taxon>
        <taxon>Ecdysozoa</taxon>
        <taxon>Arthropoda</taxon>
        <taxon>Hexapoda</taxon>
        <taxon>Insecta</taxon>
        <taxon>Pterygota</taxon>
        <taxon>Neoptera</taxon>
        <taxon>Polyneoptera</taxon>
        <taxon>Orthoptera</taxon>
        <taxon>Ensifera</taxon>
        <taxon>Gryllidea</taxon>
        <taxon>Grylloidea</taxon>
        <taxon>Gryllidae</taxon>
        <taxon>Gryllinae</taxon>
        <taxon>Gryllus</taxon>
    </lineage>
</organism>
<keyword evidence="11" id="KW-1185">Reference proteome</keyword>
<sequence>MRNGGVLLLLTVAALAALCVAAPSGDGGGESYPQGPCEAGSEVSYQCNTCTCTQDGTGYACTRQLCPPPERERRQANCVPGRAYPSPDGCNTCACTSTGVLACTQRLCINPSTPAN</sequence>
<evidence type="ECO:0000259" key="9">
    <source>
        <dbReference type="PROSITE" id="PS51446"/>
    </source>
</evidence>
<name>A0AAN9WF62_9ORTH</name>
<keyword evidence="2" id="KW-0964">Secreted</keyword>
<feature type="disulfide bond" evidence="7">
    <location>
        <begin position="90"/>
        <end position="108"/>
    </location>
</feature>
<dbReference type="InterPro" id="IPR036201">
    <property type="entry name" value="Pacifastin_dom_sf"/>
</dbReference>
<feature type="domain" description="Pacifastin" evidence="9">
    <location>
        <begin position="75"/>
        <end position="111"/>
    </location>
</feature>
<evidence type="ECO:0000256" key="6">
    <source>
        <dbReference type="ARBA" id="ARBA00029459"/>
    </source>
</evidence>
<feature type="disulfide bond" evidence="7">
    <location>
        <begin position="93"/>
        <end position="103"/>
    </location>
</feature>